<dbReference type="EMBL" id="CP118735">
    <property type="protein sequence ID" value="WNY51838.1"/>
    <property type="molecule type" value="Genomic_DNA"/>
</dbReference>
<dbReference type="RefSeq" id="WP_316716846.1">
    <property type="nucleotide sequence ID" value="NZ_CP118735.1"/>
</dbReference>
<dbReference type="NCBIfam" id="TIGR04308">
    <property type="entry name" value="repeat_SSSPR51"/>
    <property type="match status" value="2"/>
</dbReference>
<dbReference type="InterPro" id="IPR005877">
    <property type="entry name" value="YSIRK_signal_dom"/>
</dbReference>
<dbReference type="InterPro" id="IPR009459">
    <property type="entry name" value="MucBP_dom"/>
</dbReference>
<feature type="region of interest" description="Disordered" evidence="6">
    <location>
        <begin position="2870"/>
        <end position="2940"/>
    </location>
</feature>
<evidence type="ECO:0000256" key="3">
    <source>
        <dbReference type="ARBA" id="ARBA00022729"/>
    </source>
</evidence>
<evidence type="ECO:0000259" key="7">
    <source>
        <dbReference type="PROSITE" id="PS50847"/>
    </source>
</evidence>
<dbReference type="Pfam" id="PF06458">
    <property type="entry name" value="MucBP"/>
    <property type="match status" value="18"/>
</dbReference>
<protein>
    <submittedName>
        <fullName evidence="8">MucBP domain-containing protein</fullName>
    </submittedName>
</protein>
<organism evidence="8">
    <name type="scientific">Streptococcus iners</name>
    <dbReference type="NCBI Taxonomy" id="3028084"/>
    <lineage>
        <taxon>Bacteria</taxon>
        <taxon>Bacillati</taxon>
        <taxon>Bacillota</taxon>
        <taxon>Bacilli</taxon>
        <taxon>Lactobacillales</taxon>
        <taxon>Streptococcaceae</taxon>
        <taxon>Streptococcus</taxon>
    </lineage>
</organism>
<dbReference type="NCBIfam" id="TIGR01168">
    <property type="entry name" value="YSIRK_signal"/>
    <property type="match status" value="1"/>
</dbReference>
<reference evidence="8" key="1">
    <citation type="submission" date="2023-02" db="EMBL/GenBank/DDBJ databases">
        <title>Streptococcus sp. Genome Sequencing and Assembly.</title>
        <authorList>
            <person name="Shore S.M."/>
            <person name="Nicholson T.L."/>
        </authorList>
    </citation>
    <scope>NUCLEOTIDE SEQUENCE</scope>
    <source>
        <strain evidence="8">29887</strain>
    </source>
</reference>
<keyword evidence="2" id="KW-0964">Secreted</keyword>
<evidence type="ECO:0000256" key="4">
    <source>
        <dbReference type="ARBA" id="ARBA00022737"/>
    </source>
</evidence>
<dbReference type="Pfam" id="PF17965">
    <property type="entry name" value="MucBP_2"/>
    <property type="match status" value="1"/>
</dbReference>
<evidence type="ECO:0000256" key="2">
    <source>
        <dbReference type="ARBA" id="ARBA00022525"/>
    </source>
</evidence>
<keyword evidence="3" id="KW-0732">Signal</keyword>
<evidence type="ECO:0000313" key="8">
    <source>
        <dbReference type="EMBL" id="WNY51838.1"/>
    </source>
</evidence>
<keyword evidence="5" id="KW-0572">Peptidoglycan-anchor</keyword>
<dbReference type="NCBIfam" id="TIGR01167">
    <property type="entry name" value="LPXTG_anchor"/>
    <property type="match status" value="1"/>
</dbReference>
<accession>A0AA96VMC5</accession>
<feature type="region of interest" description="Disordered" evidence="6">
    <location>
        <begin position="3093"/>
        <end position="3117"/>
    </location>
</feature>
<feature type="region of interest" description="Disordered" evidence="6">
    <location>
        <begin position="1377"/>
        <end position="1400"/>
    </location>
</feature>
<feature type="region of interest" description="Disordered" evidence="6">
    <location>
        <begin position="48"/>
        <end position="90"/>
    </location>
</feature>
<feature type="compositionally biased region" description="Pro residues" evidence="6">
    <location>
        <begin position="3144"/>
        <end position="3166"/>
    </location>
</feature>
<feature type="region of interest" description="Disordered" evidence="6">
    <location>
        <begin position="1704"/>
        <end position="1723"/>
    </location>
</feature>
<dbReference type="PROSITE" id="PS50847">
    <property type="entry name" value="GRAM_POS_ANCHORING"/>
    <property type="match status" value="1"/>
</dbReference>
<evidence type="ECO:0000256" key="1">
    <source>
        <dbReference type="ARBA" id="ARBA00022512"/>
    </source>
</evidence>
<feature type="region of interest" description="Disordered" evidence="6">
    <location>
        <begin position="1097"/>
        <end position="1117"/>
    </location>
</feature>
<feature type="domain" description="Gram-positive cocci surface proteins LPxTG" evidence="7">
    <location>
        <begin position="3179"/>
        <end position="3212"/>
    </location>
</feature>
<keyword evidence="4" id="KW-0677">Repeat</keyword>
<dbReference type="Gene3D" id="2.60.40.4300">
    <property type="match status" value="1"/>
</dbReference>
<feature type="compositionally biased region" description="Polar residues" evidence="6">
    <location>
        <begin position="3179"/>
        <end position="3188"/>
    </location>
</feature>
<feature type="region of interest" description="Disordered" evidence="6">
    <location>
        <begin position="3040"/>
        <end position="3062"/>
    </location>
</feature>
<dbReference type="InterPro" id="IPR041558">
    <property type="entry name" value="MucBP_2"/>
</dbReference>
<keyword evidence="1" id="KW-0134">Cell wall</keyword>
<dbReference type="Pfam" id="PF04650">
    <property type="entry name" value="YSIRK_signal"/>
    <property type="match status" value="1"/>
</dbReference>
<name>A0AA96VMC5_9STRE</name>
<feature type="region of interest" description="Disordered" evidence="6">
    <location>
        <begin position="2106"/>
        <end position="2129"/>
    </location>
</feature>
<dbReference type="Gene3D" id="3.10.20.320">
    <property type="entry name" value="Putative peptidoglycan bound protein (lpxtg motif)"/>
    <property type="match status" value="18"/>
</dbReference>
<gene>
    <name evidence="8" type="ORF">PW252_04120</name>
</gene>
<dbReference type="InterPro" id="IPR027579">
    <property type="entry name" value="SSSPR51_Rpt"/>
</dbReference>
<proteinExistence type="predicted"/>
<evidence type="ECO:0000256" key="6">
    <source>
        <dbReference type="SAM" id="MobiDB-lite"/>
    </source>
</evidence>
<feature type="region of interest" description="Disordered" evidence="6">
    <location>
        <begin position="1942"/>
        <end position="1961"/>
    </location>
</feature>
<dbReference type="InterPro" id="IPR019931">
    <property type="entry name" value="LPXTG_anchor"/>
</dbReference>
<feature type="region of interest" description="Disordered" evidence="6">
    <location>
        <begin position="2351"/>
        <end position="2374"/>
    </location>
</feature>
<dbReference type="KEGG" id="sins:PW252_04120"/>
<feature type="region of interest" description="Disordered" evidence="6">
    <location>
        <begin position="192"/>
        <end position="211"/>
    </location>
</feature>
<dbReference type="Pfam" id="PF00746">
    <property type="entry name" value="Gram_pos_anchor"/>
    <property type="match status" value="1"/>
</dbReference>
<feature type="region of interest" description="Disordered" evidence="6">
    <location>
        <begin position="3138"/>
        <end position="3188"/>
    </location>
</feature>
<dbReference type="Gene3D" id="3.10.20.470">
    <property type="match status" value="1"/>
</dbReference>
<feature type="region of interest" description="Disordered" evidence="6">
    <location>
        <begin position="2525"/>
        <end position="2603"/>
    </location>
</feature>
<feature type="region of interest" description="Disordered" evidence="6">
    <location>
        <begin position="2709"/>
        <end position="2760"/>
    </location>
</feature>
<evidence type="ECO:0000256" key="5">
    <source>
        <dbReference type="ARBA" id="ARBA00023088"/>
    </source>
</evidence>
<sequence>MQRAKKKSFDWYGMKQHFSIRKYHFGAASVLLGMSLAMGAGAQAAKAETTAATSEPTTATTTSASSTEASVAVTPSSTTETTATVASTTTETSATEVAPVTTTEVVATVERSATINYIVNYVLEDGTLVNAVVKSATVTTTDTTAKTTVEVVAELPEGYELATGQASTVSQEVTEAGENLVTVKLVKKAATTKATTTPTSPTATATKTATETATPVATTPVTVAEAKVVLEQNISEAEVLSNEASRLYTASPEGNESLKTAADATKLAATEAVTVLKDSVATLENVNEQINAVRTNVEALALELRKFLGTEDIQVLLAATSTNLQNVGDGDGILIETGTTATPDMSDPNGASVTSKVSGSLKATEVADYLTIQYTPVAYFDAVAPVYTPFKENGGQSTGGAYFRTSVNPTDLYGKLLVELVANDGTVVETKKVEPNTAVEFDYFKTTHGAGYPFVYTYDPDYDSKDMFGVIRIQWAYNTMSAVSQKLIRPTTNTTVYKTEDGQQLATYTVLTTPDLNTTPSEKREFAGYTYKETTTTTSNVVLVPSEPYVEVTRFATSGVQFKTIVEAVGTDGTIKKTYYIADPNYTGTQSYTDTNLDGFLPILVTDDMPVGTVNTNLKLLPSLLTSGYEVYRVDASTEKIYKDKEGDKQPTPVRGTLITDPAELDFSTLTSTSQWFHIKFNEKQDGTLAFIRVRPAALGNASRMTFEYDTRDTAGATTDTSNWEEGQDFGVRPRSWNGMHHTISLNNNAQTVTETTHIYTPVPQEAIIRYQVEGATDFLEDSGTLTGNPGTDITYSTEDTINKYKKLGYELVSDNFTTDAGQDYDYDSDKLQEFLVVIKPRVVDVPKTVVPGEPVDPTDPNSPVWPATLENLEATQEVTRTVEYKYEDGSPVLVDTAGNVLPKGSTEGTPFVKTETVTFTRPAQVNLVTGDIIYGEWGADTTDTLKGNVLPQVPGYTASRTTLEGADAPMTETINAKTVTATDADINEVVYFAENPKYGDVVVNYVNTDGKVIATPVVDTNDALVGTDYSTADQVPEKIIEDATGDVYYYKEIQAGSNETGTVVEGTTEVTYVYEKAGDVVIKYVDVNGLELQAPVADTTDGKPGSDYNTAEGTEKPATITSDGKVYALVPAGDYPVGTVAADSNLASGATPTGTVEAGVAKEVTYVYQEVKSDVVVEYYDTEGNPISGTETGNATSVVDTEDASVGTAYNTDDKKPATITAADGTVYYYKEVKDTSAPTTGKVAETTTTVQYVYEKAGSVNVNYVDVNGTEIKADVLDVENGQPGSNYDTLADNRPDTIVAKDGKTYKLVPAGDYPVGTVAADSNLASGDAPTGAVEAGVTKEVTYVYKEVKGNVIVNYVDENGKPIAGITDAGTETASTVEDTPESSTGTEYNTTDLRPNTITTADGKIYKLVPSAIPANETGKVVEGTTEVTYVYELVKGDVVVHYVDTEGNTIAKDVTDTKVSDTGTAYDTTDNKPAKITAEDGTVYYILPQDEVQAGSAPETGKVVEGTTEVTYVYQKAGNVVVNYTLADGTVIKAPVNDETNQEPGYDYNTTDNKPETITTADGKVYKLVPAATIGNETGDVEAGKTIEVTYIYEEVKSDVVVEYYNTAGEVIAATVVDEDDKSVGTVYNTDEDNRPETITTADGTVYYYKEVKDTSAPTTGKVAETTTTVQYVYEQAGNVVVNYIAEDGTVIKQPVNDETNAKPGTEYSTTDNKPTTITTEDGKTYELIPTATIGTEEGTVESGKTTEVTYVYKEVKGSVVVNYVTTDGTVLQAPVTDTPETSTGTDYDTTDNKPTTITTADGKTYKLVPALTQGSETGEVVPGVTEVTYVYEEVKGDVVVNYVNTAGEVIAPQVVDTKTTSTGTDYDTTDNKPAKITAEDGTVYYYKEVDATSATETGKVVEGTTAITYVYEQAGNVVVNYITEDGTVIKQPVNDETNAAPGTEYNTTDNKPTTITTEDGTTYELVPSATIGTENGEVESGKTTEVTYVYRKVETPAAKTGNVVVEYYNTAGEKIASDVVDTPETTTGTVYETFDFKPATITKDGVTYFYKEVKADSAAETGDVVEGTTTVKYVYEPAGSVTVNYVTTDGTVIKSPVKDEENAEPGKTYSTEDNKPTTITTEDGKTYKLVPNATTGEENGTITSGEDKQVTYVYEEVKGSVVVNYIDTEGNVIKAPVTDTPSSSTGTAYDTTDNKPTTITTEDGTTYELVPVLTKGSETGKVVEGETVVTYVYRKVVAPTPDVKTGSVVIRYVEAGNESNVLKDPVLDENAVVTGTKYDTTDEGDKPAEIVKDGVRYVLVPSKTTAVDPNGNPVTETGEVAEGTTVVTYKYQKVANWIPQIPGVPEGQEPKVPYPFDPTNPDKPIDPTRPYPGGEVPSIPHVPGFTPVDPKTNEPLKPVDPTDPGKGYVPPTPDETGVDTPIPYVQNGNVVVNYVDENGNVIKAPVQDETDAPAGKSYDTTDNKPAEIVTEDGSRYVLIPSKTVGSETGTVEGGKTTEITYVYKKVANWIPQIPGVPEGQEPKVPYPFDPTNPDKPIDPTRPYPGGEVPSIPHVPGYTPVDPKTNEPLKPVDPTDPSKGYVPPTPDESGIDTPIPYVQNGNVVVNYVTEDGTVIKAPVKDETDAPAGKSYDTTDNKPAEIVTEDGSRYVLIPSKTVGSETGTVEGGKTTEITYVYKKVANWIPQIPGVPAGEEPKVPYPFDPTNPDKPIDPTSPYPDGGVPSIPHVPGYVPVDPKTNEPLKPVDPTDPSKGYVPPTPDESGIDTPIPYVQNGNVVVNYVDENGNVIKAPVKDETDAPAGKSYDTTDNKPAEIVTEDGSRYVLIPSKTVGSETGTVEGGKTTEITYVYKKVANWIPQIPGVPAGEEPKVPYPFDPTTPDKPIDPTSPYPDGGVPSIPHVPGYVPVDPKTNEPLKPVDPTDPSKGYVPPTPDESGIDTPIPYVQNGNVVVNYVDENGNVIKAPVKDETDVPAGKSYDTTDNKPNTITTEDGTTYELVRVEGSETGTVVGGKTTEVTYVYRKVETPAKKVVTNHVDEDGNPIAPQEEGTTPNKSIPGYEYVRTVVDPDGNTTHIYRKVETPAKKVVTNHVDEDGNPIAPQEEGTTPNKSIPGYEYVRTVVDPDGNTTHIYRKVSNPVTPKPGTPTSPAPQAPATPKPQAPVAPRTAKAGAAQLPNTGEASSSATVLGAGMLIAALALAGKRRRNED</sequence>
<dbReference type="Pfam" id="PF18877">
    <property type="entry name" value="SSSPR-51"/>
    <property type="match status" value="2"/>
</dbReference>